<accession>A0ABQ4ME76</accession>
<evidence type="ECO:0000313" key="2">
    <source>
        <dbReference type="EMBL" id="GIP54281.1"/>
    </source>
</evidence>
<gene>
    <name evidence="2" type="ORF">J42TS3_33160</name>
</gene>
<name>A0ABQ4ME76_9BACL</name>
<proteinExistence type="predicted"/>
<dbReference type="EMBL" id="BOSL01000010">
    <property type="protein sequence ID" value="GIP54281.1"/>
    <property type="molecule type" value="Genomic_DNA"/>
</dbReference>
<feature type="chain" id="PRO_5047050139" description="WxL domain-containing protein" evidence="1">
    <location>
        <begin position="27"/>
        <end position="140"/>
    </location>
</feature>
<feature type="signal peptide" evidence="1">
    <location>
        <begin position="1"/>
        <end position="26"/>
    </location>
</feature>
<evidence type="ECO:0000256" key="1">
    <source>
        <dbReference type="SAM" id="SignalP"/>
    </source>
</evidence>
<sequence>MKHHVFKKVLLVSSVMLLSITGSAFAEDAVITNKGERLPLDANVRLSVSLKDSVTPVILQSELTLVSEEIGVYNQQKNVTVSRDFAPNETIPSSIIYTEDNGSQGRWGGTLSRTNDPAPVALPGGGLRVYYKGTVYKDVD</sequence>
<evidence type="ECO:0008006" key="4">
    <source>
        <dbReference type="Google" id="ProtNLM"/>
    </source>
</evidence>
<protein>
    <recommendedName>
        <fullName evidence="4">WxL domain-containing protein</fullName>
    </recommendedName>
</protein>
<dbReference type="RefSeq" id="WP_213655596.1">
    <property type="nucleotide sequence ID" value="NZ_BOSL01000010.1"/>
</dbReference>
<dbReference type="Proteomes" id="UP000679992">
    <property type="component" value="Unassembled WGS sequence"/>
</dbReference>
<evidence type="ECO:0000313" key="3">
    <source>
        <dbReference type="Proteomes" id="UP000679992"/>
    </source>
</evidence>
<reference evidence="2 3" key="1">
    <citation type="submission" date="2021-03" db="EMBL/GenBank/DDBJ databases">
        <title>Antimicrobial resistance genes in bacteria isolated from Japanese honey, and their potential for conferring macrolide and lincosamide resistance in the American foulbrood pathogen Paenibacillus larvae.</title>
        <authorList>
            <person name="Okamoto M."/>
            <person name="Kumagai M."/>
            <person name="Kanamori H."/>
            <person name="Takamatsu D."/>
        </authorList>
    </citation>
    <scope>NUCLEOTIDE SEQUENCE [LARGE SCALE GENOMIC DNA]</scope>
    <source>
        <strain evidence="2 3">J42TS3</strain>
    </source>
</reference>
<keyword evidence="1" id="KW-0732">Signal</keyword>
<organism evidence="2 3">
    <name type="scientific">Paenibacillus vini</name>
    <dbReference type="NCBI Taxonomy" id="1476024"/>
    <lineage>
        <taxon>Bacteria</taxon>
        <taxon>Bacillati</taxon>
        <taxon>Bacillota</taxon>
        <taxon>Bacilli</taxon>
        <taxon>Bacillales</taxon>
        <taxon>Paenibacillaceae</taxon>
        <taxon>Paenibacillus</taxon>
    </lineage>
</organism>
<comment type="caution">
    <text evidence="2">The sequence shown here is derived from an EMBL/GenBank/DDBJ whole genome shotgun (WGS) entry which is preliminary data.</text>
</comment>
<keyword evidence="3" id="KW-1185">Reference proteome</keyword>